<evidence type="ECO:0000259" key="1">
    <source>
        <dbReference type="SMART" id="SM00587"/>
    </source>
</evidence>
<protein>
    <submittedName>
        <fullName evidence="3">CHK domain-containing protein</fullName>
    </submittedName>
</protein>
<dbReference type="PANTHER" id="PTHR23020:SF41">
    <property type="entry name" value="AMINOGLYCOSIDE PHOSPHOTRANSFERASE DOMAIN-CONTAINING PROTEIN"/>
    <property type="match status" value="1"/>
</dbReference>
<name>A0A0N4ZAM1_PARTI</name>
<dbReference type="InterPro" id="IPR015897">
    <property type="entry name" value="CHK_kinase-like"/>
</dbReference>
<dbReference type="InterPro" id="IPR052961">
    <property type="entry name" value="Oxido-Kinase-like_Enzymes"/>
</dbReference>
<proteinExistence type="predicted"/>
<evidence type="ECO:0000313" key="2">
    <source>
        <dbReference type="Proteomes" id="UP000038045"/>
    </source>
</evidence>
<dbReference type="PANTHER" id="PTHR23020">
    <property type="entry name" value="UNCHARACTERIZED NUCLEAR HORMONE RECEPTOR-RELATED"/>
    <property type="match status" value="1"/>
</dbReference>
<accession>A0A0N4ZAM1</accession>
<dbReference type="InterPro" id="IPR011009">
    <property type="entry name" value="Kinase-like_dom_sf"/>
</dbReference>
<dbReference type="SUPFAM" id="SSF56112">
    <property type="entry name" value="Protein kinase-like (PK-like)"/>
    <property type="match status" value="1"/>
</dbReference>
<keyword evidence="2" id="KW-1185">Reference proteome</keyword>
<sequence>MFVDEGYGKLSVENSKVSIGWVFDCLEKNCDSFKKAKGDYKVLKLETRDISDGKGYLSKVYISTVHFDGDESKTYQFIIKIPGLESIDKLHDEQPDAIEIDEVINCETVCKFHNQEWMFYTKTAKEIVGLKAPSCYGGCEAVPNEKDGCLVMKFLSPTSANIPFFQTFNIYQAKSVLNEIMKLQVFSLTDGKHWKSKYTSMFTRKLLASMTQSINTGFRFFEEFCPKEMFDEVEDDFKILISKYEDIGSYAVENLIDSSGKNSVLCHGDLWSNNIMFELDSEKRFTNNVEAIIDWQTVFEGSVGSDIARFIVLGCSPEVRREIEVSYFPVYFKELKKKVMDKGGIFDMTFEEFVNAYDFCMIDQSFHTILMMWLNLHKVENSSDEDAYLWEARKFSLAFKVYFALKDAFKRVRKVKPEWLKN</sequence>
<reference evidence="3" key="1">
    <citation type="submission" date="2017-02" db="UniProtKB">
        <authorList>
            <consortium name="WormBaseParasite"/>
        </authorList>
    </citation>
    <scope>IDENTIFICATION</scope>
</reference>
<dbReference type="AlphaFoldDB" id="A0A0N4ZAM1"/>
<evidence type="ECO:0000313" key="3">
    <source>
        <dbReference type="WBParaSite" id="PTRK_0000449900.1"/>
    </source>
</evidence>
<dbReference type="WBParaSite" id="PTRK_0000449900.1">
    <property type="protein sequence ID" value="PTRK_0000449900.1"/>
    <property type="gene ID" value="PTRK_0000449900"/>
</dbReference>
<dbReference type="Gene3D" id="3.90.1200.10">
    <property type="match status" value="1"/>
</dbReference>
<feature type="domain" description="CHK kinase-like" evidence="1">
    <location>
        <begin position="150"/>
        <end position="341"/>
    </location>
</feature>
<organism evidence="2 3">
    <name type="scientific">Parastrongyloides trichosuri</name>
    <name type="common">Possum-specific nematode worm</name>
    <dbReference type="NCBI Taxonomy" id="131310"/>
    <lineage>
        <taxon>Eukaryota</taxon>
        <taxon>Metazoa</taxon>
        <taxon>Ecdysozoa</taxon>
        <taxon>Nematoda</taxon>
        <taxon>Chromadorea</taxon>
        <taxon>Rhabditida</taxon>
        <taxon>Tylenchina</taxon>
        <taxon>Panagrolaimomorpha</taxon>
        <taxon>Strongyloidoidea</taxon>
        <taxon>Strongyloididae</taxon>
        <taxon>Parastrongyloides</taxon>
    </lineage>
</organism>
<dbReference type="Proteomes" id="UP000038045">
    <property type="component" value="Unplaced"/>
</dbReference>
<dbReference type="SMART" id="SM00587">
    <property type="entry name" value="CHK"/>
    <property type="match status" value="1"/>
</dbReference>
<dbReference type="Pfam" id="PF07914">
    <property type="entry name" value="DUF1679"/>
    <property type="match status" value="1"/>
</dbReference>
<dbReference type="InterPro" id="IPR012877">
    <property type="entry name" value="Dhs-27"/>
</dbReference>